<dbReference type="Proteomes" id="UP000295129">
    <property type="component" value="Unassembled WGS sequence"/>
</dbReference>
<name>A0A4R6DMY9_9RHOO</name>
<comment type="caution">
    <text evidence="2">The sequence shown here is derived from an EMBL/GenBank/DDBJ whole genome shotgun (WGS) entry which is preliminary data.</text>
</comment>
<evidence type="ECO:0000256" key="1">
    <source>
        <dbReference type="SAM" id="MobiDB-lite"/>
    </source>
</evidence>
<reference evidence="2 3" key="1">
    <citation type="submission" date="2019-03" db="EMBL/GenBank/DDBJ databases">
        <title>Genomic Encyclopedia of Type Strains, Phase IV (KMG-IV): sequencing the most valuable type-strain genomes for metagenomic binning, comparative biology and taxonomic classification.</title>
        <authorList>
            <person name="Goeker M."/>
        </authorList>
    </citation>
    <scope>NUCLEOTIDE SEQUENCE [LARGE SCALE GENOMIC DNA]</scope>
    <source>
        <strain evidence="2 3">DSM 12121</strain>
    </source>
</reference>
<dbReference type="EMBL" id="SNVV01000029">
    <property type="protein sequence ID" value="TDN45548.1"/>
    <property type="molecule type" value="Genomic_DNA"/>
</dbReference>
<dbReference type="AlphaFoldDB" id="A0A4R6DMY9"/>
<gene>
    <name evidence="2" type="ORF">C7389_1291</name>
</gene>
<dbReference type="RefSeq" id="WP_133594826.1">
    <property type="nucleotide sequence ID" value="NZ_SNVV01000029.1"/>
</dbReference>
<evidence type="ECO:0000313" key="3">
    <source>
        <dbReference type="Proteomes" id="UP000295129"/>
    </source>
</evidence>
<protein>
    <submittedName>
        <fullName evidence="2">Uncharacterized protein</fullName>
    </submittedName>
</protein>
<sequence>MRATIPAGDGMGNLENEFLPPLEATYDLSWENQIDCASAWQEAGANTDGEACQWQECGYPTGETTATLSMQTVVRVNTLSLALRDRLLKLTNELSNVAIAEMAQRKSDGEASSDAPSTPEPLSAEGRQRFAEFARNWHELLAAAQAGMSALTGYAPISLGSAATSRVAHSLVERRQRVVNIDFADRRRAG</sequence>
<feature type="region of interest" description="Disordered" evidence="1">
    <location>
        <begin position="104"/>
        <end position="124"/>
    </location>
</feature>
<proteinExistence type="predicted"/>
<accession>A0A4R6DMY9</accession>
<evidence type="ECO:0000313" key="2">
    <source>
        <dbReference type="EMBL" id="TDN45548.1"/>
    </source>
</evidence>
<organism evidence="2 3">
    <name type="scientific">Azoarcus indigens</name>
    <dbReference type="NCBI Taxonomy" id="29545"/>
    <lineage>
        <taxon>Bacteria</taxon>
        <taxon>Pseudomonadati</taxon>
        <taxon>Pseudomonadota</taxon>
        <taxon>Betaproteobacteria</taxon>
        <taxon>Rhodocyclales</taxon>
        <taxon>Zoogloeaceae</taxon>
        <taxon>Azoarcus</taxon>
    </lineage>
</organism>
<dbReference type="OrthoDB" id="9179938at2"/>
<keyword evidence="3" id="KW-1185">Reference proteome</keyword>